<dbReference type="Proteomes" id="UP000199036">
    <property type="component" value="Unassembled WGS sequence"/>
</dbReference>
<protein>
    <recommendedName>
        <fullName evidence="3">DUF5666 domain-containing protein</fullName>
    </recommendedName>
</protein>
<keyword evidence="2" id="KW-1185">Reference proteome</keyword>
<accession>A0A1I4X0I3</accession>
<dbReference type="STRING" id="913024.SAMN05421741_10259"/>
<organism evidence="1 2">
    <name type="scientific">Paenimyroides ummariense</name>
    <dbReference type="NCBI Taxonomy" id="913024"/>
    <lineage>
        <taxon>Bacteria</taxon>
        <taxon>Pseudomonadati</taxon>
        <taxon>Bacteroidota</taxon>
        <taxon>Flavobacteriia</taxon>
        <taxon>Flavobacteriales</taxon>
        <taxon>Flavobacteriaceae</taxon>
        <taxon>Paenimyroides</taxon>
    </lineage>
</organism>
<evidence type="ECO:0008006" key="3">
    <source>
        <dbReference type="Google" id="ProtNLM"/>
    </source>
</evidence>
<reference evidence="2" key="1">
    <citation type="submission" date="2016-10" db="EMBL/GenBank/DDBJ databases">
        <authorList>
            <person name="Varghese N."/>
            <person name="Submissions S."/>
        </authorList>
    </citation>
    <scope>NUCLEOTIDE SEQUENCE [LARGE SCALE GENOMIC DNA]</scope>
    <source>
        <strain evidence="2">DS-12</strain>
    </source>
</reference>
<dbReference type="AlphaFoldDB" id="A0A1I4X0I3"/>
<evidence type="ECO:0000313" key="2">
    <source>
        <dbReference type="Proteomes" id="UP000199036"/>
    </source>
</evidence>
<dbReference type="OrthoDB" id="1260929at2"/>
<sequence length="111" mass="12180">MKNLVLALFTVTTLVTTGCVCKKSKVETTEQNQENVTVTGKITSVTNGKDGYTAILQAADKKMYNATISRINLQKSGSEYKRYEQGETITVTGSTWVDTEGVTYITVTELQ</sequence>
<dbReference type="PROSITE" id="PS51257">
    <property type="entry name" value="PROKAR_LIPOPROTEIN"/>
    <property type="match status" value="1"/>
</dbReference>
<name>A0A1I4X0I3_9FLAO</name>
<proteinExistence type="predicted"/>
<dbReference type="RefSeq" id="WP_091518254.1">
    <property type="nucleotide sequence ID" value="NZ_FOVI01000002.1"/>
</dbReference>
<gene>
    <name evidence="1" type="ORF">SAMN05421741_10259</name>
</gene>
<evidence type="ECO:0000313" key="1">
    <source>
        <dbReference type="EMBL" id="SFN19618.1"/>
    </source>
</evidence>
<dbReference type="EMBL" id="FOVI01000002">
    <property type="protein sequence ID" value="SFN19618.1"/>
    <property type="molecule type" value="Genomic_DNA"/>
</dbReference>